<gene>
    <name evidence="1" type="ORF">K441DRAFT_671485</name>
</gene>
<sequence>MPPNSPPWERLVHAKKLQSLKRFSACALDGVIEWSSAQIGPFLPLPSFQVPEGYTISNTNDDTEEEVLWDSPPAYSSLKRVFLEYSSVNIRSAETLIRVAGTSNPLPSFQVVRTQDRAIHLLRN</sequence>
<dbReference type="Proteomes" id="UP000250078">
    <property type="component" value="Unassembled WGS sequence"/>
</dbReference>
<evidence type="ECO:0000313" key="1">
    <source>
        <dbReference type="EMBL" id="OCK86982.1"/>
    </source>
</evidence>
<organism evidence="1 2">
    <name type="scientific">Cenococcum geophilum 1.58</name>
    <dbReference type="NCBI Taxonomy" id="794803"/>
    <lineage>
        <taxon>Eukaryota</taxon>
        <taxon>Fungi</taxon>
        <taxon>Dikarya</taxon>
        <taxon>Ascomycota</taxon>
        <taxon>Pezizomycotina</taxon>
        <taxon>Dothideomycetes</taxon>
        <taxon>Pleosporomycetidae</taxon>
        <taxon>Gloniales</taxon>
        <taxon>Gloniaceae</taxon>
        <taxon>Cenococcum</taxon>
    </lineage>
</organism>
<name>A0ACC8ELE8_9PEZI</name>
<accession>A0ACC8ELE8</accession>
<keyword evidence="2" id="KW-1185">Reference proteome</keyword>
<proteinExistence type="predicted"/>
<reference evidence="1 2" key="1">
    <citation type="journal article" date="2016" name="Nat. Commun.">
        <title>Ectomycorrhizal ecology is imprinted in the genome of the dominant symbiotic fungus Cenococcum geophilum.</title>
        <authorList>
            <consortium name="DOE Joint Genome Institute"/>
            <person name="Peter M."/>
            <person name="Kohler A."/>
            <person name="Ohm R.A."/>
            <person name="Kuo A."/>
            <person name="Krutzmann J."/>
            <person name="Morin E."/>
            <person name="Arend M."/>
            <person name="Barry K.W."/>
            <person name="Binder M."/>
            <person name="Choi C."/>
            <person name="Clum A."/>
            <person name="Copeland A."/>
            <person name="Grisel N."/>
            <person name="Haridas S."/>
            <person name="Kipfer T."/>
            <person name="LaButti K."/>
            <person name="Lindquist E."/>
            <person name="Lipzen A."/>
            <person name="Maire R."/>
            <person name="Meier B."/>
            <person name="Mihaltcheva S."/>
            <person name="Molinier V."/>
            <person name="Murat C."/>
            <person name="Poggeler S."/>
            <person name="Quandt C.A."/>
            <person name="Sperisen C."/>
            <person name="Tritt A."/>
            <person name="Tisserant E."/>
            <person name="Crous P.W."/>
            <person name="Henrissat B."/>
            <person name="Nehls U."/>
            <person name="Egli S."/>
            <person name="Spatafora J.W."/>
            <person name="Grigoriev I.V."/>
            <person name="Martin F.M."/>
        </authorList>
    </citation>
    <scope>NUCLEOTIDE SEQUENCE [LARGE SCALE GENOMIC DNA]</scope>
    <source>
        <strain evidence="1 2">1.58</strain>
    </source>
</reference>
<dbReference type="EMBL" id="KV748276">
    <property type="protein sequence ID" value="OCK86982.1"/>
    <property type="molecule type" value="Genomic_DNA"/>
</dbReference>
<evidence type="ECO:0000313" key="2">
    <source>
        <dbReference type="Proteomes" id="UP000250078"/>
    </source>
</evidence>
<protein>
    <submittedName>
        <fullName evidence="1">Uncharacterized protein</fullName>
    </submittedName>
</protein>